<dbReference type="PROSITE" id="PS00061">
    <property type="entry name" value="ADH_SHORT"/>
    <property type="match status" value="1"/>
</dbReference>
<dbReference type="GO" id="GO:0047936">
    <property type="term" value="F:glucose 1-dehydrogenase [NAD(P)+] activity"/>
    <property type="evidence" value="ECO:0007669"/>
    <property type="project" value="UniProtKB-EC"/>
</dbReference>
<protein>
    <submittedName>
        <fullName evidence="3">Glucose 1-dehydrogenase</fullName>
        <ecNumber evidence="3">1.1.1.47</ecNumber>
    </submittedName>
</protein>
<organism evidence="3 4">
    <name type="scientific">Paenibacillus agri</name>
    <dbReference type="NCBI Taxonomy" id="2744309"/>
    <lineage>
        <taxon>Bacteria</taxon>
        <taxon>Bacillati</taxon>
        <taxon>Bacillota</taxon>
        <taxon>Bacilli</taxon>
        <taxon>Bacillales</taxon>
        <taxon>Paenibacillaceae</taxon>
        <taxon>Paenibacillus</taxon>
    </lineage>
</organism>
<dbReference type="EMBL" id="JABWCS010000187">
    <property type="protein sequence ID" value="NUU59488.1"/>
    <property type="molecule type" value="Genomic_DNA"/>
</dbReference>
<dbReference type="InterPro" id="IPR036291">
    <property type="entry name" value="NAD(P)-bd_dom_sf"/>
</dbReference>
<dbReference type="RefSeq" id="WP_175370171.1">
    <property type="nucleotide sequence ID" value="NZ_JABWCS010000187.1"/>
</dbReference>
<accession>A0A850EFD5</accession>
<reference evidence="3" key="1">
    <citation type="submission" date="2020-06" db="EMBL/GenBank/DDBJ databases">
        <title>Paenibacillus sp. nov., isolated from soil.</title>
        <authorList>
            <person name="Seo Y.L."/>
        </authorList>
    </citation>
    <scope>NUCLEOTIDE SEQUENCE [LARGE SCALE GENOMIC DNA]</scope>
    <source>
        <strain evidence="3">JW14</strain>
    </source>
</reference>
<dbReference type="PRINTS" id="PR00081">
    <property type="entry name" value="GDHRDH"/>
</dbReference>
<dbReference type="NCBIfam" id="NF005559">
    <property type="entry name" value="PRK07231.1"/>
    <property type="match status" value="1"/>
</dbReference>
<dbReference type="Pfam" id="PF13561">
    <property type="entry name" value="adh_short_C2"/>
    <property type="match status" value="1"/>
</dbReference>
<proteinExistence type="inferred from homology"/>
<dbReference type="GO" id="GO:0008206">
    <property type="term" value="P:bile acid metabolic process"/>
    <property type="evidence" value="ECO:0007669"/>
    <property type="project" value="UniProtKB-ARBA"/>
</dbReference>
<comment type="caution">
    <text evidence="3">The sequence shown here is derived from an EMBL/GenBank/DDBJ whole genome shotgun (WGS) entry which is preliminary data.</text>
</comment>
<dbReference type="InterPro" id="IPR002347">
    <property type="entry name" value="SDR_fam"/>
</dbReference>
<dbReference type="PANTHER" id="PTHR24321">
    <property type="entry name" value="DEHYDROGENASES, SHORT CHAIN"/>
    <property type="match status" value="1"/>
</dbReference>
<evidence type="ECO:0000313" key="4">
    <source>
        <dbReference type="Proteomes" id="UP000564806"/>
    </source>
</evidence>
<dbReference type="Gene3D" id="3.40.50.720">
    <property type="entry name" value="NAD(P)-binding Rossmann-like Domain"/>
    <property type="match status" value="1"/>
</dbReference>
<evidence type="ECO:0000256" key="2">
    <source>
        <dbReference type="ARBA" id="ARBA00023002"/>
    </source>
</evidence>
<comment type="similarity">
    <text evidence="1">Belongs to the short-chain dehydrogenases/reductases (SDR) family.</text>
</comment>
<dbReference type="FunFam" id="3.40.50.720:FF:000084">
    <property type="entry name" value="Short-chain dehydrogenase reductase"/>
    <property type="match status" value="1"/>
</dbReference>
<dbReference type="AlphaFoldDB" id="A0A850EFD5"/>
<keyword evidence="2 3" id="KW-0560">Oxidoreductase</keyword>
<keyword evidence="4" id="KW-1185">Reference proteome</keyword>
<evidence type="ECO:0000313" key="3">
    <source>
        <dbReference type="EMBL" id="NUU59488.1"/>
    </source>
</evidence>
<dbReference type="InterPro" id="IPR020904">
    <property type="entry name" value="Sc_DH/Rdtase_CS"/>
</dbReference>
<dbReference type="Proteomes" id="UP000564806">
    <property type="component" value="Unassembled WGS sequence"/>
</dbReference>
<name>A0A850EFD5_9BACL</name>
<dbReference type="CDD" id="cd05233">
    <property type="entry name" value="SDR_c"/>
    <property type="match status" value="1"/>
</dbReference>
<dbReference type="PRINTS" id="PR00080">
    <property type="entry name" value="SDRFAMILY"/>
</dbReference>
<evidence type="ECO:0000256" key="1">
    <source>
        <dbReference type="ARBA" id="ARBA00006484"/>
    </source>
</evidence>
<dbReference type="PANTHER" id="PTHR24321:SF8">
    <property type="entry name" value="ESTRADIOL 17-BETA-DEHYDROGENASE 8-RELATED"/>
    <property type="match status" value="1"/>
</dbReference>
<gene>
    <name evidence="3" type="ORF">HPT30_03845</name>
</gene>
<dbReference type="SUPFAM" id="SSF51735">
    <property type="entry name" value="NAD(P)-binding Rossmann-fold domains"/>
    <property type="match status" value="1"/>
</dbReference>
<sequence length="251" mass="26927">MSFKDKTIIVTGAGRGIGRAIAMSYASAGANVVVAELEEEKGRQTVNEIVRHGGKALFVLCDVSREADIVALMRRTVEAFGTINILINNAGIANPHTASVYELSVEDWDKVMNTNARSCFLATREAAKIMKGNPQGGAVINLSSTRSLMSEAHTEAYAASKGAISALTHAMAISLGPDGITVNCISPGWIETEEYNELREIDHKQHPSGRVGTPQDIARACLYLSAEDNNFVTGAQLVIDGGMTRKMIYEP</sequence>
<dbReference type="EC" id="1.1.1.47" evidence="3"/>